<dbReference type="Proteomes" id="UP000748025">
    <property type="component" value="Unassembled WGS sequence"/>
</dbReference>
<gene>
    <name evidence="1" type="ORF">E4U43_005129</name>
</gene>
<comment type="caution">
    <text evidence="1">The sequence shown here is derived from an EMBL/GenBank/DDBJ whole genome shotgun (WGS) entry which is preliminary data.</text>
</comment>
<accession>A0A9P7NH30</accession>
<reference evidence="1" key="1">
    <citation type="journal article" date="2020" name="bioRxiv">
        <title>Whole genome comparisons of ergot fungi reveals the divergence and evolution of species within the genus Claviceps are the result of varying mechanisms driving genome evolution and host range expansion.</title>
        <authorList>
            <person name="Wyka S.A."/>
            <person name="Mondo S.J."/>
            <person name="Liu M."/>
            <person name="Dettman J."/>
            <person name="Nalam V."/>
            <person name="Broders K.D."/>
        </authorList>
    </citation>
    <scope>NUCLEOTIDE SEQUENCE</scope>
    <source>
        <strain evidence="1">CCC 602</strain>
    </source>
</reference>
<dbReference type="AlphaFoldDB" id="A0A9P7NH30"/>
<sequence>MEQSNRQPRLRARFVMGPFQSLIVLTLDEYQTGHSSSSIADKVAPQQQHFLARTGNWQTCRSLEAGCCPWAIGLIWTDWPIEYP</sequence>
<evidence type="ECO:0000313" key="2">
    <source>
        <dbReference type="Proteomes" id="UP000748025"/>
    </source>
</evidence>
<name>A0A9P7NH30_9HYPO</name>
<proteinExistence type="predicted"/>
<protein>
    <submittedName>
        <fullName evidence="1">Uncharacterized protein</fullName>
    </submittedName>
</protein>
<dbReference type="EMBL" id="SRPW01000334">
    <property type="protein sequence ID" value="KAG6015546.1"/>
    <property type="molecule type" value="Genomic_DNA"/>
</dbReference>
<organism evidence="1 2">
    <name type="scientific">Claviceps pusilla</name>
    <dbReference type="NCBI Taxonomy" id="123648"/>
    <lineage>
        <taxon>Eukaryota</taxon>
        <taxon>Fungi</taxon>
        <taxon>Dikarya</taxon>
        <taxon>Ascomycota</taxon>
        <taxon>Pezizomycotina</taxon>
        <taxon>Sordariomycetes</taxon>
        <taxon>Hypocreomycetidae</taxon>
        <taxon>Hypocreales</taxon>
        <taxon>Clavicipitaceae</taxon>
        <taxon>Claviceps</taxon>
    </lineage>
</organism>
<keyword evidence="2" id="KW-1185">Reference proteome</keyword>
<evidence type="ECO:0000313" key="1">
    <source>
        <dbReference type="EMBL" id="KAG6015546.1"/>
    </source>
</evidence>